<name>A0A8X6SL12_TRICX</name>
<protein>
    <submittedName>
        <fullName evidence="2">Uncharacterized protein</fullName>
    </submittedName>
</protein>
<proteinExistence type="predicted"/>
<dbReference type="Proteomes" id="UP000887159">
    <property type="component" value="Unassembled WGS sequence"/>
</dbReference>
<evidence type="ECO:0000256" key="1">
    <source>
        <dbReference type="SAM" id="MobiDB-lite"/>
    </source>
</evidence>
<dbReference type="EMBL" id="BMAU01021303">
    <property type="protein sequence ID" value="GFY11007.1"/>
    <property type="molecule type" value="Genomic_DNA"/>
</dbReference>
<accession>A0A8X6SL12</accession>
<dbReference type="AlphaFoldDB" id="A0A8X6SL12"/>
<gene>
    <name evidence="2" type="ORF">TNCV_2201151</name>
</gene>
<comment type="caution">
    <text evidence="2">The sequence shown here is derived from an EMBL/GenBank/DDBJ whole genome shotgun (WGS) entry which is preliminary data.</text>
</comment>
<keyword evidence="3" id="KW-1185">Reference proteome</keyword>
<feature type="region of interest" description="Disordered" evidence="1">
    <location>
        <begin position="1"/>
        <end position="117"/>
    </location>
</feature>
<organism evidence="2 3">
    <name type="scientific">Trichonephila clavipes</name>
    <name type="common">Golden silk orbweaver</name>
    <name type="synonym">Nephila clavipes</name>
    <dbReference type="NCBI Taxonomy" id="2585209"/>
    <lineage>
        <taxon>Eukaryota</taxon>
        <taxon>Metazoa</taxon>
        <taxon>Ecdysozoa</taxon>
        <taxon>Arthropoda</taxon>
        <taxon>Chelicerata</taxon>
        <taxon>Arachnida</taxon>
        <taxon>Araneae</taxon>
        <taxon>Araneomorphae</taxon>
        <taxon>Entelegynae</taxon>
        <taxon>Araneoidea</taxon>
        <taxon>Nephilidae</taxon>
        <taxon>Trichonephila</taxon>
    </lineage>
</organism>
<feature type="compositionally biased region" description="Basic residues" evidence="1">
    <location>
        <begin position="92"/>
        <end position="107"/>
    </location>
</feature>
<evidence type="ECO:0000313" key="3">
    <source>
        <dbReference type="Proteomes" id="UP000887159"/>
    </source>
</evidence>
<reference evidence="2" key="1">
    <citation type="submission" date="2020-08" db="EMBL/GenBank/DDBJ databases">
        <title>Multicomponent nature underlies the extraordinary mechanical properties of spider dragline silk.</title>
        <authorList>
            <person name="Kono N."/>
            <person name="Nakamura H."/>
            <person name="Mori M."/>
            <person name="Yoshida Y."/>
            <person name="Ohtoshi R."/>
            <person name="Malay A.D."/>
            <person name="Moran D.A.P."/>
            <person name="Tomita M."/>
            <person name="Numata K."/>
            <person name="Arakawa K."/>
        </authorList>
    </citation>
    <scope>NUCLEOTIDE SEQUENCE</scope>
</reference>
<feature type="compositionally biased region" description="Basic residues" evidence="1">
    <location>
        <begin position="20"/>
        <end position="29"/>
    </location>
</feature>
<evidence type="ECO:0000313" key="2">
    <source>
        <dbReference type="EMBL" id="GFY11007.1"/>
    </source>
</evidence>
<feature type="compositionally biased region" description="Polar residues" evidence="1">
    <location>
        <begin position="32"/>
        <end position="41"/>
    </location>
</feature>
<sequence length="117" mass="13605">MLGFKRSHESGSGGPERKIQKGSKHRVPKRALSSTYKTYSNLPKFRKKSGRKETVTLTTSDYHLIPRSGKKSRIPTKNTEDDTTRRTSSIQKKQRKVQQPLHRRANKIKQQECQTRR</sequence>